<dbReference type="KEGG" id="cber:B5D82_06735"/>
<reference evidence="2 3" key="1">
    <citation type="submission" date="2017-08" db="EMBL/GenBank/DDBJ databases">
        <title>Complete genome of Colwellia sp. NB097-1, a psychrophile bacterium ioslated from Bering Sea.</title>
        <authorList>
            <person name="Chen X."/>
        </authorList>
    </citation>
    <scope>NUCLEOTIDE SEQUENCE [LARGE SCALE GENOMIC DNA]</scope>
    <source>
        <strain evidence="2 3">NB097-1</strain>
    </source>
</reference>
<evidence type="ECO:0000313" key="2">
    <source>
        <dbReference type="EMBL" id="ASP47476.1"/>
    </source>
</evidence>
<dbReference type="EMBL" id="CP020465">
    <property type="protein sequence ID" value="ASP47476.1"/>
    <property type="molecule type" value="Genomic_DNA"/>
</dbReference>
<dbReference type="AlphaFoldDB" id="A0A222G6F1"/>
<gene>
    <name evidence="2" type="ORF">B5D82_06735</name>
</gene>
<organism evidence="2 3">
    <name type="scientific">Cognaticolwellia beringensis</name>
    <dbReference type="NCBI Taxonomy" id="1967665"/>
    <lineage>
        <taxon>Bacteria</taxon>
        <taxon>Pseudomonadati</taxon>
        <taxon>Pseudomonadota</taxon>
        <taxon>Gammaproteobacteria</taxon>
        <taxon>Alteromonadales</taxon>
        <taxon>Colwelliaceae</taxon>
        <taxon>Cognaticolwellia</taxon>
    </lineage>
</organism>
<evidence type="ECO:0000313" key="3">
    <source>
        <dbReference type="Proteomes" id="UP000202259"/>
    </source>
</evidence>
<dbReference type="Proteomes" id="UP000202259">
    <property type="component" value="Chromosome"/>
</dbReference>
<accession>A0A222G6F1</accession>
<sequence>MKIINNLAVINALLLNIFLLLFSTSASASNESNDDWAEAWVEQAPASPWQVTGFIEAAYGQFLQTNVTEHNASLNELKARINIDYSHELFDASGKLDSYYDAVLTKTIFHTRELSISASPFSFVDIKAGRQVLTWGTGDYLFLNDLFAKDWQSFFSGRADEYLKAPSNSIRTNWFYNAVNFTLVWTPEFTPDNYINGERFSFYSPQAQQIVAPANGFPVNKTHKAQWSARLKTRINDIEVSLYGYQGFWPTPEGTKQPATNTMQNQAYFPALNTWGVSATTPFKSGILNVEYASYNSIEDSEGTNNMIANGQHKFLIGYEHELAKNLTANVQYYLERTKDYQALVNNSQLPEQVVAENRHLVTLRLSYRALRQTLTYSMFAFYSPSDKDGYLKPSVNYQYNDQWLFSAGANVFFGEDEFSFFGQLEKNTNAWLRARYQY</sequence>
<keyword evidence="3" id="KW-1185">Reference proteome</keyword>
<dbReference type="SUPFAM" id="SSF56935">
    <property type="entry name" value="Porins"/>
    <property type="match status" value="1"/>
</dbReference>
<protein>
    <submittedName>
        <fullName evidence="2">Uncharacterized protein</fullName>
    </submittedName>
</protein>
<feature type="signal peptide" evidence="1">
    <location>
        <begin position="1"/>
        <end position="28"/>
    </location>
</feature>
<feature type="chain" id="PRO_5012488354" evidence="1">
    <location>
        <begin position="29"/>
        <end position="439"/>
    </location>
</feature>
<name>A0A222G6F1_9GAMM</name>
<keyword evidence="1" id="KW-0732">Signal</keyword>
<dbReference type="RefSeq" id="WP_081150145.1">
    <property type="nucleotide sequence ID" value="NZ_CP020465.1"/>
</dbReference>
<dbReference type="OrthoDB" id="9769143at2"/>
<proteinExistence type="predicted"/>
<evidence type="ECO:0000256" key="1">
    <source>
        <dbReference type="SAM" id="SignalP"/>
    </source>
</evidence>